<name>A0A388K132_CHABU</name>
<feature type="region of interest" description="Disordered" evidence="1">
    <location>
        <begin position="551"/>
        <end position="578"/>
    </location>
</feature>
<evidence type="ECO:0000313" key="2">
    <source>
        <dbReference type="EMBL" id="GBG63746.1"/>
    </source>
</evidence>
<feature type="region of interest" description="Disordered" evidence="1">
    <location>
        <begin position="493"/>
        <end position="532"/>
    </location>
</feature>
<protein>
    <submittedName>
        <fullName evidence="2">Uncharacterized protein</fullName>
    </submittedName>
</protein>
<evidence type="ECO:0000313" key="3">
    <source>
        <dbReference type="Proteomes" id="UP000265515"/>
    </source>
</evidence>
<feature type="compositionally biased region" description="Low complexity" evidence="1">
    <location>
        <begin position="420"/>
        <end position="433"/>
    </location>
</feature>
<dbReference type="Gramene" id="GBG63746">
    <property type="protein sequence ID" value="GBG63746"/>
    <property type="gene ID" value="CBR_g39290"/>
</dbReference>
<keyword evidence="3" id="KW-1185">Reference proteome</keyword>
<reference evidence="2 3" key="1">
    <citation type="journal article" date="2018" name="Cell">
        <title>The Chara Genome: Secondary Complexity and Implications for Plant Terrestrialization.</title>
        <authorList>
            <person name="Nishiyama T."/>
            <person name="Sakayama H."/>
            <person name="Vries J.D."/>
            <person name="Buschmann H."/>
            <person name="Saint-Marcoux D."/>
            <person name="Ullrich K.K."/>
            <person name="Haas F.B."/>
            <person name="Vanderstraeten L."/>
            <person name="Becker D."/>
            <person name="Lang D."/>
            <person name="Vosolsobe S."/>
            <person name="Rombauts S."/>
            <person name="Wilhelmsson P.K.I."/>
            <person name="Janitza P."/>
            <person name="Kern R."/>
            <person name="Heyl A."/>
            <person name="Rumpler F."/>
            <person name="Villalobos L.I.A.C."/>
            <person name="Clay J.M."/>
            <person name="Skokan R."/>
            <person name="Toyoda A."/>
            <person name="Suzuki Y."/>
            <person name="Kagoshima H."/>
            <person name="Schijlen E."/>
            <person name="Tajeshwar N."/>
            <person name="Catarino B."/>
            <person name="Hetherington A.J."/>
            <person name="Saltykova A."/>
            <person name="Bonnot C."/>
            <person name="Breuninger H."/>
            <person name="Symeonidi A."/>
            <person name="Radhakrishnan G.V."/>
            <person name="Van Nieuwerburgh F."/>
            <person name="Deforce D."/>
            <person name="Chang C."/>
            <person name="Karol K.G."/>
            <person name="Hedrich R."/>
            <person name="Ulvskov P."/>
            <person name="Glockner G."/>
            <person name="Delwiche C.F."/>
            <person name="Petrasek J."/>
            <person name="Van de Peer Y."/>
            <person name="Friml J."/>
            <person name="Beilby M."/>
            <person name="Dolan L."/>
            <person name="Kohara Y."/>
            <person name="Sugano S."/>
            <person name="Fujiyama A."/>
            <person name="Delaux P.-M."/>
            <person name="Quint M."/>
            <person name="TheiBen G."/>
            <person name="Hagemann M."/>
            <person name="Harholt J."/>
            <person name="Dunand C."/>
            <person name="Zachgo S."/>
            <person name="Langdale J."/>
            <person name="Maumus F."/>
            <person name="Straeten D.V.D."/>
            <person name="Gould S.B."/>
            <person name="Rensing S.A."/>
        </authorList>
    </citation>
    <scope>NUCLEOTIDE SEQUENCE [LARGE SCALE GENOMIC DNA]</scope>
    <source>
        <strain evidence="2 3">S276</strain>
    </source>
</reference>
<dbReference type="AlphaFoldDB" id="A0A388K132"/>
<feature type="compositionally biased region" description="Gly residues" evidence="1">
    <location>
        <begin position="86"/>
        <end position="99"/>
    </location>
</feature>
<evidence type="ECO:0000256" key="1">
    <source>
        <dbReference type="SAM" id="MobiDB-lite"/>
    </source>
</evidence>
<comment type="caution">
    <text evidence="2">The sequence shown here is derived from an EMBL/GenBank/DDBJ whole genome shotgun (WGS) entry which is preliminary data.</text>
</comment>
<accession>A0A388K132</accession>
<proteinExistence type="predicted"/>
<feature type="region of interest" description="Disordered" evidence="1">
    <location>
        <begin position="1"/>
        <end position="117"/>
    </location>
</feature>
<organism evidence="2 3">
    <name type="scientific">Chara braunii</name>
    <name type="common">Braun's stonewort</name>
    <dbReference type="NCBI Taxonomy" id="69332"/>
    <lineage>
        <taxon>Eukaryota</taxon>
        <taxon>Viridiplantae</taxon>
        <taxon>Streptophyta</taxon>
        <taxon>Charophyceae</taxon>
        <taxon>Charales</taxon>
        <taxon>Characeae</taxon>
        <taxon>Chara</taxon>
    </lineage>
</organism>
<gene>
    <name evidence="2" type="ORF">CBR_g39290</name>
</gene>
<dbReference type="EMBL" id="BFEA01000042">
    <property type="protein sequence ID" value="GBG63746.1"/>
    <property type="molecule type" value="Genomic_DNA"/>
</dbReference>
<sequence length="590" mass="61902">MFKRRSTLVLHISRSIVETESESSPTHGHDRTRPRPGGNIGEDDDDPGYSLTCRHGDDDDKGGDGTQPAGGLQRSERHRGDRCSGAGRGGIGPGVGGAGHTVSDTGGADRAARGRGRQEYASFTRTVHWDDEGAATTQVAAASAEVAASPAEFTEVAAGFVEVAAASTEVAVGSAKVVAASANAVAASAEIAVGSAEVGGAATEVGRASAQLSATFSDDMFGASLGPPPTPIGERGSGGVDAQATPISQILRGLPSCGVGGINSSMLREERVPESKQEKTGREERERALELARRCEMTQTIAARARVERMLETGDGAGHCTTEDAEVECGGVVSGDAGERPASSVHGVCVLPFVGALSAGELERQTREDPLRADRRGRMDEASRRVMAEGPAYVPCSPSVPSSTTNAILPTHVEGLGTTPSPSSAPGGESPSPKSRKKKMRAGKSLSTMRRVTHQMRASQPGLADLHPHTRETLCRDVVADAIGWWERASNRGTEQTMSAPAEAAVPRPGGRTSTTAREEHDERHRHPSAGSRVPTIWRCLSASGRGFPYRLIRPSSSTERGRGDITGRDSCSGHGAQAGRWHRWRGWYH</sequence>
<feature type="compositionally biased region" description="Polar residues" evidence="1">
    <location>
        <begin position="16"/>
        <end position="26"/>
    </location>
</feature>
<dbReference type="Proteomes" id="UP000265515">
    <property type="component" value="Unassembled WGS sequence"/>
</dbReference>
<feature type="region of interest" description="Disordered" evidence="1">
    <location>
        <begin position="412"/>
        <end position="453"/>
    </location>
</feature>